<name>A0ACC2T9G3_9FUNG</name>
<protein>
    <submittedName>
        <fullName evidence="1">Uncharacterized protein</fullName>
    </submittedName>
</protein>
<accession>A0ACC2T9G3</accession>
<comment type="caution">
    <text evidence="1">The sequence shown here is derived from an EMBL/GenBank/DDBJ whole genome shotgun (WGS) entry which is preliminary data.</text>
</comment>
<gene>
    <name evidence="1" type="ORF">DSO57_1039279</name>
</gene>
<keyword evidence="2" id="KW-1185">Reference proteome</keyword>
<evidence type="ECO:0000313" key="1">
    <source>
        <dbReference type="EMBL" id="KAJ9071206.1"/>
    </source>
</evidence>
<organism evidence="1 2">
    <name type="scientific">Entomophthora muscae</name>
    <dbReference type="NCBI Taxonomy" id="34485"/>
    <lineage>
        <taxon>Eukaryota</taxon>
        <taxon>Fungi</taxon>
        <taxon>Fungi incertae sedis</taxon>
        <taxon>Zoopagomycota</taxon>
        <taxon>Entomophthoromycotina</taxon>
        <taxon>Entomophthoromycetes</taxon>
        <taxon>Entomophthorales</taxon>
        <taxon>Entomophthoraceae</taxon>
        <taxon>Entomophthora</taxon>
    </lineage>
</organism>
<dbReference type="Proteomes" id="UP001165960">
    <property type="component" value="Unassembled WGS sequence"/>
</dbReference>
<reference evidence="1" key="1">
    <citation type="submission" date="2022-04" db="EMBL/GenBank/DDBJ databases">
        <title>Genome of the entomopathogenic fungus Entomophthora muscae.</title>
        <authorList>
            <person name="Elya C."/>
            <person name="Lovett B.R."/>
            <person name="Lee E."/>
            <person name="Macias A.M."/>
            <person name="Hajek A.E."/>
            <person name="De Bivort B.L."/>
            <person name="Kasson M.T."/>
            <person name="De Fine Licht H.H."/>
            <person name="Stajich J.E."/>
        </authorList>
    </citation>
    <scope>NUCLEOTIDE SEQUENCE</scope>
    <source>
        <strain evidence="1">Berkeley</strain>
    </source>
</reference>
<evidence type="ECO:0000313" key="2">
    <source>
        <dbReference type="Proteomes" id="UP001165960"/>
    </source>
</evidence>
<proteinExistence type="predicted"/>
<sequence length="127" mass="14263">MGSFWSVVSVYSRSKSFLGRALSFALYPFDHIGSHGVLSINRFGNCLILHRKSLQCALARNTGAETVLAFASWPKSTFDGSTWRPAYYRRNKSNSPTSSLPRTKPFQRAKRCWKGSCISKPRLEQAA</sequence>
<dbReference type="EMBL" id="QTSX02003465">
    <property type="protein sequence ID" value="KAJ9071206.1"/>
    <property type="molecule type" value="Genomic_DNA"/>
</dbReference>